<evidence type="ECO:0000313" key="3">
    <source>
        <dbReference type="EMBL" id="NEV65077.1"/>
    </source>
</evidence>
<dbReference type="RefSeq" id="WP_164456408.1">
    <property type="nucleotide sequence ID" value="NZ_JAAIJQ010000145.1"/>
</dbReference>
<feature type="domain" description="Inner membrane protein YgaP-like transmembrane" evidence="2">
    <location>
        <begin position="7"/>
        <end position="63"/>
    </location>
</feature>
<comment type="caution">
    <text evidence="3">The sequence shown here is derived from an EMBL/GenBank/DDBJ whole genome shotgun (WGS) entry which is preliminary data.</text>
</comment>
<evidence type="ECO:0000259" key="2">
    <source>
        <dbReference type="Pfam" id="PF11127"/>
    </source>
</evidence>
<sequence length="64" mass="6892">MNFDLTKHNVGSTDRLIRAVAGAVLILSTFLGGHWVGGLIGAVLLVTAYFRFCPAYGLFDFSSN</sequence>
<dbReference type="InterPro" id="IPR021309">
    <property type="entry name" value="YgaP-like_TM"/>
</dbReference>
<keyword evidence="1" id="KW-0812">Transmembrane</keyword>
<dbReference type="AlphaFoldDB" id="A0A6M0K8M4"/>
<accession>A0A6M0K8M4</accession>
<reference evidence="3 4" key="1">
    <citation type="submission" date="2020-02" db="EMBL/GenBank/DDBJ databases">
        <title>Genome sequences of Thiorhodococcus mannitoliphagus and Thiorhodococcus minor, purple sulfur photosynthetic bacteria in the gammaproteobacterial family, Chromatiaceae.</title>
        <authorList>
            <person name="Aviles F.A."/>
            <person name="Meyer T.E."/>
            <person name="Kyndt J.A."/>
        </authorList>
    </citation>
    <scope>NUCLEOTIDE SEQUENCE [LARGE SCALE GENOMIC DNA]</scope>
    <source>
        <strain evidence="3 4">DSM 11518</strain>
    </source>
</reference>
<keyword evidence="1" id="KW-0472">Membrane</keyword>
<protein>
    <submittedName>
        <fullName evidence="3">DUF2892 domain-containing protein</fullName>
    </submittedName>
</protein>
<keyword evidence="4" id="KW-1185">Reference proteome</keyword>
<feature type="transmembrane region" description="Helical" evidence="1">
    <location>
        <begin position="16"/>
        <end position="33"/>
    </location>
</feature>
<name>A0A6M0K8M4_9GAMM</name>
<gene>
    <name evidence="3" type="ORF">G3446_25020</name>
</gene>
<evidence type="ECO:0000313" key="4">
    <source>
        <dbReference type="Proteomes" id="UP000483379"/>
    </source>
</evidence>
<dbReference type="Pfam" id="PF11127">
    <property type="entry name" value="YgaP-like_TM"/>
    <property type="match status" value="1"/>
</dbReference>
<keyword evidence="1" id="KW-1133">Transmembrane helix</keyword>
<proteinExistence type="predicted"/>
<dbReference type="Proteomes" id="UP000483379">
    <property type="component" value="Unassembled WGS sequence"/>
</dbReference>
<organism evidence="3 4">
    <name type="scientific">Thiorhodococcus minor</name>
    <dbReference type="NCBI Taxonomy" id="57489"/>
    <lineage>
        <taxon>Bacteria</taxon>
        <taxon>Pseudomonadati</taxon>
        <taxon>Pseudomonadota</taxon>
        <taxon>Gammaproteobacteria</taxon>
        <taxon>Chromatiales</taxon>
        <taxon>Chromatiaceae</taxon>
        <taxon>Thiorhodococcus</taxon>
    </lineage>
</organism>
<evidence type="ECO:0000256" key="1">
    <source>
        <dbReference type="SAM" id="Phobius"/>
    </source>
</evidence>
<dbReference type="EMBL" id="JAAIJQ010000145">
    <property type="protein sequence ID" value="NEV65077.1"/>
    <property type="molecule type" value="Genomic_DNA"/>
</dbReference>